<dbReference type="AlphaFoldDB" id="A0A8D8UQQ1"/>
<organism evidence="1">
    <name type="scientific">Cacopsylla melanoneura</name>
    <dbReference type="NCBI Taxonomy" id="428564"/>
    <lineage>
        <taxon>Eukaryota</taxon>
        <taxon>Metazoa</taxon>
        <taxon>Ecdysozoa</taxon>
        <taxon>Arthropoda</taxon>
        <taxon>Hexapoda</taxon>
        <taxon>Insecta</taxon>
        <taxon>Pterygota</taxon>
        <taxon>Neoptera</taxon>
        <taxon>Paraneoptera</taxon>
        <taxon>Hemiptera</taxon>
        <taxon>Sternorrhyncha</taxon>
        <taxon>Psylloidea</taxon>
        <taxon>Psyllidae</taxon>
        <taxon>Psyllinae</taxon>
        <taxon>Cacopsylla</taxon>
    </lineage>
</organism>
<name>A0A8D8UQQ1_9HEMI</name>
<reference evidence="1" key="1">
    <citation type="submission" date="2021-05" db="EMBL/GenBank/DDBJ databases">
        <authorList>
            <person name="Alioto T."/>
            <person name="Alioto T."/>
            <person name="Gomez Garrido J."/>
        </authorList>
    </citation>
    <scope>NUCLEOTIDE SEQUENCE</scope>
</reference>
<protein>
    <submittedName>
        <fullName evidence="1">Uncharacterized protein</fullName>
    </submittedName>
</protein>
<evidence type="ECO:0000313" key="1">
    <source>
        <dbReference type="EMBL" id="CAG6709336.1"/>
    </source>
</evidence>
<sequence length="101" mass="11840">MTSSEAGIRRRGATHVDLPQIMLDSLETYSYLHLIQHLPTKTSLLYDTPGHRKHTTGTTGELQRIAPLWFWRETHHRAYCSVLHPYWFRRDDMISLVCYVG</sequence>
<proteinExistence type="predicted"/>
<dbReference type="EMBL" id="HBUF01345967">
    <property type="protein sequence ID" value="CAG6709336.1"/>
    <property type="molecule type" value="Transcribed_RNA"/>
</dbReference>
<accession>A0A8D8UQQ1</accession>